<dbReference type="SUPFAM" id="SSF54928">
    <property type="entry name" value="RNA-binding domain, RBD"/>
    <property type="match status" value="2"/>
</dbReference>
<proteinExistence type="inferred from homology"/>
<dbReference type="InterPro" id="IPR012677">
    <property type="entry name" value="Nucleotide-bd_a/b_plait_sf"/>
</dbReference>
<evidence type="ECO:0000256" key="3">
    <source>
        <dbReference type="ARBA" id="ARBA00007077"/>
    </source>
</evidence>
<dbReference type="SMART" id="SM00360">
    <property type="entry name" value="RRM"/>
    <property type="match status" value="2"/>
</dbReference>
<dbReference type="EMBL" id="NKCK01000008">
    <property type="protein sequence ID" value="RSM13911.1"/>
    <property type="molecule type" value="Genomic_DNA"/>
</dbReference>
<comment type="similarity">
    <text evidence="3">Belongs to the RRM RBM34 family.</text>
</comment>
<feature type="compositionally biased region" description="Basic and acidic residues" evidence="8">
    <location>
        <begin position="44"/>
        <end position="56"/>
    </location>
</feature>
<evidence type="ECO:0000256" key="8">
    <source>
        <dbReference type="SAM" id="MobiDB-lite"/>
    </source>
</evidence>
<protein>
    <recommendedName>
        <fullName evidence="4">Nucleolar protein 12</fullName>
    </recommendedName>
</protein>
<feature type="compositionally biased region" description="Basic and acidic residues" evidence="8">
    <location>
        <begin position="518"/>
        <end position="534"/>
    </location>
</feature>
<sequence length="571" mass="62424">MAKGAKGLTASSKAVDPTLDALFAASSGPTKAPAKSRYSALLEQKPREEPKPKVVLEENDEADEEDDEVLSEISEELSYGEDDGDEDEQGSEASDQEDGEGDEDEAESADEPMIDAPAELDAIIDATEGKEKKERKRKRKNDNDDLEGNYLSKVAAEEEAERAGKRQKNDASKEDGEKVEAEDDNASGDESDIPVHETLAKEDKSSDLEKAARTVFLANVSTEAISSKTAKKTLMAHLSSILEKDASPPQTIESIRFRSVAFAGGSLPKRAAYITKSLMDATTKSANAYVVYSTVTAAREAVAKLNGTQVLDRHLRVDSVAHPSPTDHRRCVFVGNLGFVDDETILATNSDGDTTQKKRNKTPSDIEEGLWRTFSTQGKVENVRVVRDSKTRVGKGIAYVQFYDANDVEAALLLDDKKFPPMLPRKLRVTRAKDPRKTALAQERAKAKAVATNGAPKSTKYKYKATPEEQSMAGRTSKLLGRSAAIQQRHGKRPSKGSSEEVPNPLDEIKTPEQVIFEGRRASSRDALPKDLKFGKKGKNKGKPKAKGGKPQKSKRQESCRVEEEELMLIS</sequence>
<keyword evidence="6" id="KW-0539">Nucleus</keyword>
<dbReference type="AlphaFoldDB" id="A0A428UHY6"/>
<dbReference type="GO" id="GO:0019843">
    <property type="term" value="F:rRNA binding"/>
    <property type="evidence" value="ECO:0007669"/>
    <property type="project" value="TreeGrafter"/>
</dbReference>
<dbReference type="InterPro" id="IPR035979">
    <property type="entry name" value="RBD_domain_sf"/>
</dbReference>
<evidence type="ECO:0000259" key="9">
    <source>
        <dbReference type="PROSITE" id="PS50102"/>
    </source>
</evidence>
<dbReference type="GO" id="GO:0005730">
    <property type="term" value="C:nucleolus"/>
    <property type="evidence" value="ECO:0007669"/>
    <property type="project" value="UniProtKB-SubCell"/>
</dbReference>
<evidence type="ECO:0000256" key="5">
    <source>
        <dbReference type="ARBA" id="ARBA00022884"/>
    </source>
</evidence>
<feature type="compositionally biased region" description="Basic residues" evidence="8">
    <location>
        <begin position="535"/>
        <end position="554"/>
    </location>
</feature>
<evidence type="ECO:0000256" key="7">
    <source>
        <dbReference type="PROSITE-ProRule" id="PRU00176"/>
    </source>
</evidence>
<feature type="compositionally biased region" description="Acidic residues" evidence="8">
    <location>
        <begin position="57"/>
        <end position="113"/>
    </location>
</feature>
<comment type="caution">
    <text evidence="10">The sequence shown here is derived from an EMBL/GenBank/DDBJ whole genome shotgun (WGS) entry which is preliminary data.</text>
</comment>
<feature type="compositionally biased region" description="Acidic residues" evidence="8">
    <location>
        <begin position="180"/>
        <end position="192"/>
    </location>
</feature>
<dbReference type="PANTHER" id="PTHR23236">
    <property type="entry name" value="EUKARYOTIC TRANSLATION INITIATION FACTOR 4B/4H"/>
    <property type="match status" value="1"/>
</dbReference>
<feature type="domain" description="RRM" evidence="9">
    <location>
        <begin position="330"/>
        <end position="434"/>
    </location>
</feature>
<evidence type="ECO:0000313" key="10">
    <source>
        <dbReference type="EMBL" id="RSM13911.1"/>
    </source>
</evidence>
<keyword evidence="11" id="KW-1185">Reference proteome</keyword>
<organism evidence="10 11">
    <name type="scientific">Fusarium oligoseptatum</name>
    <dbReference type="NCBI Taxonomy" id="2604345"/>
    <lineage>
        <taxon>Eukaryota</taxon>
        <taxon>Fungi</taxon>
        <taxon>Dikarya</taxon>
        <taxon>Ascomycota</taxon>
        <taxon>Pezizomycotina</taxon>
        <taxon>Sordariomycetes</taxon>
        <taxon>Hypocreomycetidae</taxon>
        <taxon>Hypocreales</taxon>
        <taxon>Nectriaceae</taxon>
        <taxon>Fusarium</taxon>
        <taxon>Fusarium solani species complex</taxon>
    </lineage>
</organism>
<dbReference type="GO" id="GO:0000463">
    <property type="term" value="P:maturation of LSU-rRNA from tricistronic rRNA transcript (SSU-rRNA, 5.8S rRNA, LSU-rRNA)"/>
    <property type="evidence" value="ECO:0007669"/>
    <property type="project" value="TreeGrafter"/>
</dbReference>
<evidence type="ECO:0000313" key="11">
    <source>
        <dbReference type="Proteomes" id="UP000287144"/>
    </source>
</evidence>
<comment type="subcellular location">
    <subcellularLocation>
        <location evidence="2">Nucleus</location>
        <location evidence="2">Nucleolus</location>
    </subcellularLocation>
</comment>
<evidence type="ECO:0000256" key="2">
    <source>
        <dbReference type="ARBA" id="ARBA00004604"/>
    </source>
</evidence>
<evidence type="ECO:0000256" key="6">
    <source>
        <dbReference type="ARBA" id="ARBA00023242"/>
    </source>
</evidence>
<dbReference type="STRING" id="1325735.A0A428UHY6"/>
<feature type="compositionally biased region" description="Basic and acidic residues" evidence="8">
    <location>
        <begin position="193"/>
        <end position="205"/>
    </location>
</feature>
<evidence type="ECO:0000256" key="1">
    <source>
        <dbReference type="ARBA" id="ARBA00002475"/>
    </source>
</evidence>
<dbReference type="InterPro" id="IPR000504">
    <property type="entry name" value="RRM_dom"/>
</dbReference>
<feature type="region of interest" description="Disordered" evidence="8">
    <location>
        <begin position="431"/>
        <end position="571"/>
    </location>
</feature>
<dbReference type="Pfam" id="PF00076">
    <property type="entry name" value="RRM_1"/>
    <property type="match status" value="1"/>
</dbReference>
<feature type="region of interest" description="Disordered" evidence="8">
    <location>
        <begin position="24"/>
        <end position="205"/>
    </location>
</feature>
<evidence type="ECO:0000256" key="4">
    <source>
        <dbReference type="ARBA" id="ARBA00015520"/>
    </source>
</evidence>
<dbReference type="Proteomes" id="UP000287144">
    <property type="component" value="Unassembled WGS sequence"/>
</dbReference>
<name>A0A428UHY6_9HYPO</name>
<dbReference type="PROSITE" id="PS50102">
    <property type="entry name" value="RRM"/>
    <property type="match status" value="1"/>
</dbReference>
<comment type="function">
    <text evidence="1">Involved in pre-25S rRNA processing.</text>
</comment>
<dbReference type="Gene3D" id="3.30.70.330">
    <property type="match status" value="2"/>
</dbReference>
<keyword evidence="5 7" id="KW-0694">RNA-binding</keyword>
<gene>
    <name evidence="10" type="ORF">CEP52_001594</name>
</gene>
<feature type="compositionally biased region" description="Basic and acidic residues" evidence="8">
    <location>
        <begin position="161"/>
        <end position="179"/>
    </location>
</feature>
<dbReference type="PANTHER" id="PTHR23236:SF25">
    <property type="entry name" value="RNA-BINDING PROTEIN 34"/>
    <property type="match status" value="1"/>
</dbReference>
<reference evidence="10 11" key="1">
    <citation type="submission" date="2017-06" db="EMBL/GenBank/DDBJ databases">
        <title>Comparative genomic analysis of Ambrosia Fusariam Clade fungi.</title>
        <authorList>
            <person name="Stajich J.E."/>
            <person name="Carrillo J."/>
            <person name="Kijimoto T."/>
            <person name="Eskalen A."/>
            <person name="O'Donnell K."/>
            <person name="Kasson M."/>
        </authorList>
    </citation>
    <scope>NUCLEOTIDE SEQUENCE [LARGE SCALE GENOMIC DNA]</scope>
    <source>
        <strain evidence="10 11">NRRL62579</strain>
    </source>
</reference>
<accession>A0A428UHY6</accession>